<dbReference type="InterPro" id="IPR001173">
    <property type="entry name" value="Glyco_trans_2-like"/>
</dbReference>
<feature type="domain" description="Glycosyltransferase 2-like" evidence="1">
    <location>
        <begin position="347"/>
        <end position="464"/>
    </location>
</feature>
<evidence type="ECO:0000313" key="2">
    <source>
        <dbReference type="EMBL" id="OGE39256.1"/>
    </source>
</evidence>
<proteinExistence type="predicted"/>
<comment type="caution">
    <text evidence="2">The sequence shown here is derived from an EMBL/GenBank/DDBJ whole genome shotgun (WGS) entry which is preliminary data.</text>
</comment>
<dbReference type="Pfam" id="PF00535">
    <property type="entry name" value="Glycos_transf_2"/>
    <property type="match status" value="2"/>
</dbReference>
<reference evidence="2 3" key="1">
    <citation type="journal article" date="2016" name="Nat. Commun.">
        <title>Thousands of microbial genomes shed light on interconnected biogeochemical processes in an aquifer system.</title>
        <authorList>
            <person name="Anantharaman K."/>
            <person name="Brown C.T."/>
            <person name="Hug L.A."/>
            <person name="Sharon I."/>
            <person name="Castelle C.J."/>
            <person name="Probst A.J."/>
            <person name="Thomas B.C."/>
            <person name="Singh A."/>
            <person name="Wilkins M.J."/>
            <person name="Karaoz U."/>
            <person name="Brodie E.L."/>
            <person name="Williams K.H."/>
            <person name="Hubbard S.S."/>
            <person name="Banfield J.F."/>
        </authorList>
    </citation>
    <scope>NUCLEOTIDE SEQUENCE [LARGE SCALE GENOMIC DNA]</scope>
</reference>
<name>A0A1F5KE86_9BACT</name>
<dbReference type="Proteomes" id="UP000176527">
    <property type="component" value="Unassembled WGS sequence"/>
</dbReference>
<dbReference type="AlphaFoldDB" id="A0A1F5KE86"/>
<dbReference type="Gene3D" id="3.90.550.10">
    <property type="entry name" value="Spore Coat Polysaccharide Biosynthesis Protein SpsA, Chain A"/>
    <property type="match status" value="2"/>
</dbReference>
<protein>
    <recommendedName>
        <fullName evidence="1">Glycosyltransferase 2-like domain-containing protein</fullName>
    </recommendedName>
</protein>
<dbReference type="PANTHER" id="PTHR43685:SF2">
    <property type="entry name" value="GLYCOSYLTRANSFERASE 2-LIKE DOMAIN-CONTAINING PROTEIN"/>
    <property type="match status" value="1"/>
</dbReference>
<dbReference type="EMBL" id="MFDE01000003">
    <property type="protein sequence ID" value="OGE39256.1"/>
    <property type="molecule type" value="Genomic_DNA"/>
</dbReference>
<gene>
    <name evidence="2" type="ORF">A3F00_04190</name>
</gene>
<dbReference type="SUPFAM" id="SSF53448">
    <property type="entry name" value="Nucleotide-diphospho-sugar transferases"/>
    <property type="match status" value="2"/>
</dbReference>
<organism evidence="2 3">
    <name type="scientific">Candidatus Daviesbacteria bacterium RIFCSPHIGHO2_12_FULL_37_11</name>
    <dbReference type="NCBI Taxonomy" id="1797777"/>
    <lineage>
        <taxon>Bacteria</taxon>
        <taxon>Candidatus Daviesiibacteriota</taxon>
    </lineage>
</organism>
<evidence type="ECO:0000259" key="1">
    <source>
        <dbReference type="Pfam" id="PF00535"/>
    </source>
</evidence>
<feature type="domain" description="Glycosyltransferase 2-like" evidence="1">
    <location>
        <begin position="85"/>
        <end position="246"/>
    </location>
</feature>
<dbReference type="PANTHER" id="PTHR43685">
    <property type="entry name" value="GLYCOSYLTRANSFERASE"/>
    <property type="match status" value="1"/>
</dbReference>
<accession>A0A1F5KE86</accession>
<dbReference type="CDD" id="cd04184">
    <property type="entry name" value="GT2_RfbC_Mx_like"/>
    <property type="match status" value="1"/>
</dbReference>
<evidence type="ECO:0000313" key="3">
    <source>
        <dbReference type="Proteomes" id="UP000176527"/>
    </source>
</evidence>
<dbReference type="GO" id="GO:0044010">
    <property type="term" value="P:single-species biofilm formation"/>
    <property type="evidence" value="ECO:0007669"/>
    <property type="project" value="TreeGrafter"/>
</dbReference>
<dbReference type="InterPro" id="IPR029044">
    <property type="entry name" value="Nucleotide-diphossugar_trans"/>
</dbReference>
<dbReference type="InterPro" id="IPR050834">
    <property type="entry name" value="Glycosyltransf_2"/>
</dbReference>
<dbReference type="CDD" id="cd04186">
    <property type="entry name" value="GT_2_like_c"/>
    <property type="match status" value="1"/>
</dbReference>
<sequence length="626" mass="72481">MEIHDLIRLSKIAKSHPLKVIKAIWIFFKEGPKVVAQKIKRQDILEDYNAFMNTQYLKWIRKNYPTKEEIAKQRYTRFKYSPKISIILPVYNTPIKFLEECVQSVLAQSYDNLELCISDDASTEESVKEAVLKYAKKDKRIKYIFRETKGHISEASNSALELATGEYIALLDHDDILWPNALHEIVRVINENSNVNFIYSDEDKIEEDGKFHTEPFFKPNFSPHYLRSVNYITHFTVIRRALVKKVGGFRKDFDGAQDWDLFLRVTRQIKKETIFHIHKILYSWRKSKNSASSNIAAMGVKSYAFSNQKKVLADDLNSRGYSGKILSTQNLGLWRMKYKILNRPLVSIIIPTKDKYEYISKCINSVISKSTYKYYQLIIVDTGSRDERVWNLYSEIQKRYKNLKVLSWEKEFNFSEVCNFGVEKSNGEYLLFLNNDTEIITPSWIENMIEFAQLKDVGAVGCKLLFPNKRIQHAGIVLGIEGGRVKKGVAGHPFKNFYNKKINPGYAKVVDSVRDVAGVTAACLLISRNKFIKIGGFDKNLRIAFNDVDLNLKCLKQGWFNVYTPYSVLRHFESVSVGIPGAKGRLVKEFLGEVGLMHKKWGDLLKNDPYYNKNLTLKNEEYTIDI</sequence>